<dbReference type="EMBL" id="VXIV02000076">
    <property type="protein sequence ID" value="KAF6041124.1"/>
    <property type="molecule type" value="Genomic_DNA"/>
</dbReference>
<evidence type="ECO:0000313" key="1">
    <source>
        <dbReference type="EMBL" id="KAF6041124.1"/>
    </source>
</evidence>
<protein>
    <submittedName>
        <fullName evidence="1">Uncharacterized protein</fullName>
    </submittedName>
</protein>
<name>A0A7J7KSH6_BUGNE</name>
<gene>
    <name evidence="1" type="ORF">EB796_000571</name>
</gene>
<evidence type="ECO:0000313" key="2">
    <source>
        <dbReference type="Proteomes" id="UP000593567"/>
    </source>
</evidence>
<organism evidence="1 2">
    <name type="scientific">Bugula neritina</name>
    <name type="common">Brown bryozoan</name>
    <name type="synonym">Sertularia neritina</name>
    <dbReference type="NCBI Taxonomy" id="10212"/>
    <lineage>
        <taxon>Eukaryota</taxon>
        <taxon>Metazoa</taxon>
        <taxon>Spiralia</taxon>
        <taxon>Lophotrochozoa</taxon>
        <taxon>Bryozoa</taxon>
        <taxon>Gymnolaemata</taxon>
        <taxon>Cheilostomatida</taxon>
        <taxon>Flustrina</taxon>
        <taxon>Buguloidea</taxon>
        <taxon>Bugulidae</taxon>
        <taxon>Bugula</taxon>
    </lineage>
</organism>
<reference evidence="1" key="1">
    <citation type="submission" date="2020-06" db="EMBL/GenBank/DDBJ databases">
        <title>Draft genome of Bugula neritina, a colonial animal packing powerful symbionts and potential medicines.</title>
        <authorList>
            <person name="Rayko M."/>
        </authorList>
    </citation>
    <scope>NUCLEOTIDE SEQUENCE [LARGE SCALE GENOMIC DNA]</scope>
    <source>
        <strain evidence="1">Kwan_BN1</strain>
    </source>
</reference>
<accession>A0A7J7KSH6</accession>
<dbReference type="Proteomes" id="UP000593567">
    <property type="component" value="Unassembled WGS sequence"/>
</dbReference>
<dbReference type="AlphaFoldDB" id="A0A7J7KSH6"/>
<proteinExistence type="predicted"/>
<comment type="caution">
    <text evidence="1">The sequence shown here is derived from an EMBL/GenBank/DDBJ whole genome shotgun (WGS) entry which is preliminary data.</text>
</comment>
<sequence length="76" mass="8663">MYTLAEIFLAVLLLVAMKCKLLVTRVTRTLEYAANSTGSDTHQRLLMYMLSLSLLRPTLQLNLTLSQSEVRRVVCF</sequence>
<keyword evidence="2" id="KW-1185">Reference proteome</keyword>